<evidence type="ECO:0000313" key="2">
    <source>
        <dbReference type="Proteomes" id="UP000192273"/>
    </source>
</evidence>
<proteinExistence type="predicted"/>
<dbReference type="RefSeq" id="WP_008283033.1">
    <property type="nucleotide sequence ID" value="NZ_CP020474.1"/>
</dbReference>
<reference evidence="1 2" key="1">
    <citation type="submission" date="2017-03" db="EMBL/GenBank/DDBJ databases">
        <title>Genome Sequence of Roseovarius mucosus strain SMR3 Isolated from a culture of the Diatom Skeletonema marinoi.</title>
        <authorList>
            <person name="Topel M."/>
            <person name="Pinder M."/>
            <person name="Johansson O.N."/>
            <person name="Kourtchenko O."/>
            <person name="Godhe A."/>
            <person name="Clarke A.K."/>
        </authorList>
    </citation>
    <scope>NUCLEOTIDE SEQUENCE [LARGE SCALE GENOMIC DNA]</scope>
    <source>
        <strain evidence="1 2">SMR3</strain>
    </source>
</reference>
<dbReference type="KEGG" id="rmm:ROSMUCSMR3_00465"/>
<evidence type="ECO:0000313" key="1">
    <source>
        <dbReference type="EMBL" id="ARE81969.1"/>
    </source>
</evidence>
<dbReference type="Proteomes" id="UP000192273">
    <property type="component" value="Chromosome"/>
</dbReference>
<dbReference type="EMBL" id="CP020474">
    <property type="protein sequence ID" value="ARE81969.1"/>
    <property type="molecule type" value="Genomic_DNA"/>
</dbReference>
<sequence>MDKLDAHVWVLDTVLDMIIYAGVNGLHRSSEALIAIYPELEQEVEAMKPKNVVRFPTRQLR</sequence>
<protein>
    <submittedName>
        <fullName evidence="1">Uncharacterized protein</fullName>
    </submittedName>
</protein>
<keyword evidence="2" id="KW-1185">Reference proteome</keyword>
<name>A0A1V0RJJ9_9RHOB</name>
<gene>
    <name evidence="1" type="ORF">ROSMUCSMR3_00465</name>
</gene>
<organism evidence="1 2">
    <name type="scientific">Roseovarius mucosus</name>
    <dbReference type="NCBI Taxonomy" id="215743"/>
    <lineage>
        <taxon>Bacteria</taxon>
        <taxon>Pseudomonadati</taxon>
        <taxon>Pseudomonadota</taxon>
        <taxon>Alphaproteobacteria</taxon>
        <taxon>Rhodobacterales</taxon>
        <taxon>Roseobacteraceae</taxon>
        <taxon>Roseovarius</taxon>
    </lineage>
</organism>
<accession>A0A1V0RJJ9</accession>
<dbReference type="AlphaFoldDB" id="A0A1V0RJJ9"/>